<dbReference type="KEGG" id="pavi:110746355"/>
<sequence>MPLTVNLFMDRWHGVLKVPLNPNARTYYRVAASLCLSRTSKTLTAPSANAIFFNGDRVAGTGNPVIERLSDLQNIAEILVSKIGESTNAWVIDASVFNGPFAVYRDFVPSVNQWGEPKSYCPVGSPAFESIISLLSSCLQEVYIDLTL</sequence>
<dbReference type="GO" id="GO:0005739">
    <property type="term" value="C:mitochondrion"/>
    <property type="evidence" value="ECO:0007669"/>
    <property type="project" value="TreeGrafter"/>
</dbReference>
<organism evidence="1 2">
    <name type="scientific">Prunus avium</name>
    <name type="common">Cherry</name>
    <name type="synonym">Cerasus avium</name>
    <dbReference type="NCBI Taxonomy" id="42229"/>
    <lineage>
        <taxon>Eukaryota</taxon>
        <taxon>Viridiplantae</taxon>
        <taxon>Streptophyta</taxon>
        <taxon>Embryophyta</taxon>
        <taxon>Tracheophyta</taxon>
        <taxon>Spermatophyta</taxon>
        <taxon>Magnoliopsida</taxon>
        <taxon>eudicotyledons</taxon>
        <taxon>Gunneridae</taxon>
        <taxon>Pentapetalae</taxon>
        <taxon>rosids</taxon>
        <taxon>fabids</taxon>
        <taxon>Rosales</taxon>
        <taxon>Rosaceae</taxon>
        <taxon>Amygdaloideae</taxon>
        <taxon>Amygdaleae</taxon>
        <taxon>Prunus</taxon>
    </lineage>
</organism>
<accession>A0A6P5RBF6</accession>
<reference evidence="2" key="1">
    <citation type="submission" date="2025-08" db="UniProtKB">
        <authorList>
            <consortium name="RefSeq"/>
        </authorList>
    </citation>
    <scope>IDENTIFICATION</scope>
</reference>
<dbReference type="PANTHER" id="PTHR31296:SF1">
    <property type="entry name" value="MITOCHONDRIAL PROTEIN C2ORF69"/>
    <property type="match status" value="1"/>
</dbReference>
<name>A0A6P5RBF6_PRUAV</name>
<dbReference type="Proteomes" id="UP000515124">
    <property type="component" value="Unplaced"/>
</dbReference>
<protein>
    <submittedName>
        <fullName evidence="2">Uncharacterized protein LOC110746355 isoform X1</fullName>
    </submittedName>
</protein>
<dbReference type="RefSeq" id="XP_021802265.1">
    <property type="nucleotide sequence ID" value="XM_021946573.1"/>
</dbReference>
<gene>
    <name evidence="2" type="primary">LOC110746355</name>
</gene>
<evidence type="ECO:0000313" key="2">
    <source>
        <dbReference type="RefSeq" id="XP_021802265.1"/>
    </source>
</evidence>
<evidence type="ECO:0000313" key="1">
    <source>
        <dbReference type="Proteomes" id="UP000515124"/>
    </source>
</evidence>
<keyword evidence="1" id="KW-1185">Reference proteome</keyword>
<dbReference type="AlphaFoldDB" id="A0A6P5RBF6"/>
<dbReference type="PANTHER" id="PTHR31296">
    <property type="entry name" value="UPF0565 PROTEIN C2ORF69"/>
    <property type="match status" value="1"/>
</dbReference>
<dbReference type="GeneID" id="110746355"/>
<proteinExistence type="predicted"/>
<dbReference type="InterPro" id="IPR018881">
    <property type="entry name" value="C2orf69_mit"/>
</dbReference>